<accession>A0ABN8B831</accession>
<dbReference type="EMBL" id="OU963898">
    <property type="protein sequence ID" value="CAH0405742.1"/>
    <property type="molecule type" value="Genomic_DNA"/>
</dbReference>
<dbReference type="Gene3D" id="3.30.160.60">
    <property type="entry name" value="Classic Zinc Finger"/>
    <property type="match status" value="7"/>
</dbReference>
<evidence type="ECO:0000259" key="11">
    <source>
        <dbReference type="PROSITE" id="PS50157"/>
    </source>
</evidence>
<evidence type="ECO:0000256" key="8">
    <source>
        <dbReference type="ARBA" id="ARBA00037948"/>
    </source>
</evidence>
<evidence type="ECO:0000259" key="12">
    <source>
        <dbReference type="PROSITE" id="PS51915"/>
    </source>
</evidence>
<feature type="domain" description="C2H2-type" evidence="11">
    <location>
        <begin position="236"/>
        <end position="263"/>
    </location>
</feature>
<dbReference type="Pfam" id="PF13894">
    <property type="entry name" value="zf-C2H2_4"/>
    <property type="match status" value="1"/>
</dbReference>
<evidence type="ECO:0000256" key="9">
    <source>
        <dbReference type="PROSITE-ProRule" id="PRU00042"/>
    </source>
</evidence>
<dbReference type="SUPFAM" id="SSF57667">
    <property type="entry name" value="beta-beta-alpha zinc fingers"/>
    <property type="match status" value="3"/>
</dbReference>
<feature type="domain" description="C2H2-type" evidence="11">
    <location>
        <begin position="379"/>
        <end position="406"/>
    </location>
</feature>
<keyword evidence="14" id="KW-1185">Reference proteome</keyword>
<keyword evidence="6" id="KW-0238">DNA-binding</keyword>
<dbReference type="SUPFAM" id="SSF57716">
    <property type="entry name" value="Glucocorticoid receptor-like (DNA-binding domain)"/>
    <property type="match status" value="1"/>
</dbReference>
<gene>
    <name evidence="13" type="ORF">CHILSU_LOCUS9110</name>
</gene>
<feature type="domain" description="C2H2-type" evidence="11">
    <location>
        <begin position="349"/>
        <end position="377"/>
    </location>
</feature>
<dbReference type="SMART" id="SM00355">
    <property type="entry name" value="ZnF_C2H2"/>
    <property type="match status" value="10"/>
</dbReference>
<dbReference type="PANTHER" id="PTHR24388:SF54">
    <property type="entry name" value="PROTEIN ESCARGOT"/>
    <property type="match status" value="1"/>
</dbReference>
<dbReference type="PROSITE" id="PS51915">
    <property type="entry name" value="ZAD"/>
    <property type="match status" value="1"/>
</dbReference>
<keyword evidence="3" id="KW-0677">Repeat</keyword>
<feature type="domain" description="ZAD" evidence="12">
    <location>
        <begin position="5"/>
        <end position="83"/>
    </location>
</feature>
<dbReference type="InterPro" id="IPR050527">
    <property type="entry name" value="Snail/Krueppel_Znf"/>
</dbReference>
<feature type="domain" description="C2H2-type" evidence="11">
    <location>
        <begin position="406"/>
        <end position="433"/>
    </location>
</feature>
<comment type="similarity">
    <text evidence="8">Belongs to the snail C2H2-type zinc-finger protein family.</text>
</comment>
<dbReference type="Pfam" id="PF07776">
    <property type="entry name" value="zf-AD"/>
    <property type="match status" value="1"/>
</dbReference>
<feature type="domain" description="C2H2-type" evidence="11">
    <location>
        <begin position="294"/>
        <end position="321"/>
    </location>
</feature>
<organism evidence="13 14">
    <name type="scientific">Chilo suppressalis</name>
    <name type="common">Asiatic rice borer moth</name>
    <dbReference type="NCBI Taxonomy" id="168631"/>
    <lineage>
        <taxon>Eukaryota</taxon>
        <taxon>Metazoa</taxon>
        <taxon>Ecdysozoa</taxon>
        <taxon>Arthropoda</taxon>
        <taxon>Hexapoda</taxon>
        <taxon>Insecta</taxon>
        <taxon>Pterygota</taxon>
        <taxon>Neoptera</taxon>
        <taxon>Endopterygota</taxon>
        <taxon>Lepidoptera</taxon>
        <taxon>Glossata</taxon>
        <taxon>Ditrysia</taxon>
        <taxon>Pyraloidea</taxon>
        <taxon>Crambidae</taxon>
        <taxon>Crambinae</taxon>
        <taxon>Chilo</taxon>
    </lineage>
</organism>
<evidence type="ECO:0000256" key="7">
    <source>
        <dbReference type="ARBA" id="ARBA00023242"/>
    </source>
</evidence>
<evidence type="ECO:0000256" key="1">
    <source>
        <dbReference type="ARBA" id="ARBA00004123"/>
    </source>
</evidence>
<dbReference type="InterPro" id="IPR036236">
    <property type="entry name" value="Znf_C2H2_sf"/>
</dbReference>
<feature type="domain" description="C2H2-type" evidence="11">
    <location>
        <begin position="435"/>
        <end position="458"/>
    </location>
</feature>
<evidence type="ECO:0000256" key="3">
    <source>
        <dbReference type="ARBA" id="ARBA00022737"/>
    </source>
</evidence>
<evidence type="ECO:0000256" key="4">
    <source>
        <dbReference type="ARBA" id="ARBA00022771"/>
    </source>
</evidence>
<dbReference type="InterPro" id="IPR013087">
    <property type="entry name" value="Znf_C2H2_type"/>
</dbReference>
<keyword evidence="7" id="KW-0539">Nucleus</keyword>
<dbReference type="SMART" id="SM00868">
    <property type="entry name" value="zf-AD"/>
    <property type="match status" value="1"/>
</dbReference>
<dbReference type="PROSITE" id="PS50157">
    <property type="entry name" value="ZINC_FINGER_C2H2_2"/>
    <property type="match status" value="9"/>
</dbReference>
<protein>
    <submittedName>
        <fullName evidence="13">Uncharacterized protein</fullName>
    </submittedName>
</protein>
<evidence type="ECO:0000313" key="14">
    <source>
        <dbReference type="Proteomes" id="UP001153292"/>
    </source>
</evidence>
<dbReference type="PROSITE" id="PS00028">
    <property type="entry name" value="ZINC_FINGER_C2H2_1"/>
    <property type="match status" value="5"/>
</dbReference>
<name>A0ABN8B831_CHISP</name>
<evidence type="ECO:0000256" key="10">
    <source>
        <dbReference type="PROSITE-ProRule" id="PRU01263"/>
    </source>
</evidence>
<feature type="binding site" evidence="10">
    <location>
        <position position="10"/>
    </location>
    <ligand>
        <name>Zn(2+)</name>
        <dbReference type="ChEBI" id="CHEBI:29105"/>
    </ligand>
</feature>
<feature type="domain" description="C2H2-type" evidence="11">
    <location>
        <begin position="264"/>
        <end position="287"/>
    </location>
</feature>
<keyword evidence="4 9" id="KW-0863">Zinc-finger</keyword>
<reference evidence="13" key="1">
    <citation type="submission" date="2021-12" db="EMBL/GenBank/DDBJ databases">
        <authorList>
            <person name="King R."/>
        </authorList>
    </citation>
    <scope>NUCLEOTIDE SEQUENCE</scope>
</reference>
<evidence type="ECO:0000313" key="13">
    <source>
        <dbReference type="EMBL" id="CAH0405742.1"/>
    </source>
</evidence>
<evidence type="ECO:0000256" key="6">
    <source>
        <dbReference type="ARBA" id="ARBA00023125"/>
    </source>
</evidence>
<keyword evidence="2 10" id="KW-0479">Metal-binding</keyword>
<feature type="binding site" evidence="10">
    <location>
        <position position="56"/>
    </location>
    <ligand>
        <name>Zn(2+)</name>
        <dbReference type="ChEBI" id="CHEBI:29105"/>
    </ligand>
</feature>
<feature type="domain" description="C2H2-type" evidence="11">
    <location>
        <begin position="165"/>
        <end position="193"/>
    </location>
</feature>
<dbReference type="PANTHER" id="PTHR24388">
    <property type="entry name" value="ZINC FINGER PROTEIN"/>
    <property type="match status" value="1"/>
</dbReference>
<dbReference type="Proteomes" id="UP001153292">
    <property type="component" value="Chromosome 5"/>
</dbReference>
<evidence type="ECO:0000256" key="5">
    <source>
        <dbReference type="ARBA" id="ARBA00022833"/>
    </source>
</evidence>
<evidence type="ECO:0000256" key="2">
    <source>
        <dbReference type="ARBA" id="ARBA00022723"/>
    </source>
</evidence>
<feature type="binding site" evidence="10">
    <location>
        <position position="59"/>
    </location>
    <ligand>
        <name>Zn(2+)</name>
        <dbReference type="ChEBI" id="CHEBI:29105"/>
    </ligand>
</feature>
<dbReference type="Gene3D" id="3.40.1800.20">
    <property type="match status" value="1"/>
</dbReference>
<feature type="domain" description="C2H2-type" evidence="11">
    <location>
        <begin position="321"/>
        <end position="348"/>
    </location>
</feature>
<proteinExistence type="inferred from homology"/>
<keyword evidence="5 10" id="KW-0862">Zinc</keyword>
<sequence length="497" mass="57740">MGKIINCRVCLRVDSKVKKKCISLFDKHNDNFIYEIINSIADVKIQPGDTFPDKICPDCLLELDSILRFKEKCENSNILLKSSILINNDVTVKPEASYIKELELIKKEEPEEIEEYLEAEFLADSCVYTEETTSLNTDVPLEGSANDNNNEETVMKKSKAIDLKLQCNECGGFFKSKCKMRVHWKRVHMYESLLCPLCKRAFKSFKAYNTHVKNKSRACLTAAKIRIEGVGRSRVFHCKTCSYSSVRIKDLHTHLVVHTGEKPFICKICSKGHSQQSSLQDHMERIHKNYFMETTCHLCGKHLKGRSKIYRHMKTHRLEYLQCDLCKKKLKGKKNLIDHLKRHSGVRSYTCDQCAKTFILLSELCNHRRSKHEKGKHIYTCDICGYKAYTSSVIKRHKTRHTGTNFPCLECGMFLEDAQKFVEHQRRHDSAERKFPCPHCEKRYMNRKSLSQHVREVHHCTFLMNKPIKRETAESSSTPLKLYCSDMIEVEVPPKTI</sequence>
<comment type="subcellular location">
    <subcellularLocation>
        <location evidence="1">Nucleus</location>
    </subcellularLocation>
</comment>
<feature type="binding site" evidence="10">
    <location>
        <position position="7"/>
    </location>
    <ligand>
        <name>Zn(2+)</name>
        <dbReference type="ChEBI" id="CHEBI:29105"/>
    </ligand>
</feature>
<dbReference type="InterPro" id="IPR012934">
    <property type="entry name" value="Znf_AD"/>
</dbReference>